<evidence type="ECO:0000256" key="4">
    <source>
        <dbReference type="ARBA" id="ARBA00022723"/>
    </source>
</evidence>
<accession>A0ABT7SW20</accession>
<dbReference type="EMBL" id="JAUCBP010000007">
    <property type="protein sequence ID" value="MDM7860373.1"/>
    <property type="molecule type" value="Genomic_DNA"/>
</dbReference>
<feature type="domain" description="Globin" evidence="7">
    <location>
        <begin position="2"/>
        <end position="136"/>
    </location>
</feature>
<dbReference type="InterPro" id="IPR012292">
    <property type="entry name" value="Globin/Proto"/>
</dbReference>
<dbReference type="PANTHER" id="PTHR46458">
    <property type="entry name" value="BLR2807 PROTEIN"/>
    <property type="match status" value="1"/>
</dbReference>
<dbReference type="Gene3D" id="1.10.490.10">
    <property type="entry name" value="Globins"/>
    <property type="match status" value="1"/>
</dbReference>
<name>A0ABT7SW20_9ALTE</name>
<dbReference type="InterPro" id="IPR009050">
    <property type="entry name" value="Globin-like_sf"/>
</dbReference>
<comment type="caution">
    <text evidence="8">The sequence shown here is derived from an EMBL/GenBank/DDBJ whole genome shotgun (WGS) entry which is preliminary data.</text>
</comment>
<dbReference type="RefSeq" id="WP_289364677.1">
    <property type="nucleotide sequence ID" value="NZ_JAUCBP010000007.1"/>
</dbReference>
<dbReference type="InterPro" id="IPR050532">
    <property type="entry name" value="Globin-like_OT"/>
</dbReference>
<evidence type="ECO:0000256" key="1">
    <source>
        <dbReference type="ARBA" id="ARBA00022448"/>
    </source>
</evidence>
<dbReference type="SUPFAM" id="SSF46458">
    <property type="entry name" value="Globin-like"/>
    <property type="match status" value="1"/>
</dbReference>
<keyword evidence="3 6" id="KW-0561">Oxygen transport</keyword>
<dbReference type="PANTHER" id="PTHR46458:SF1">
    <property type="entry name" value="GEO09476P1"/>
    <property type="match status" value="1"/>
</dbReference>
<keyword evidence="9" id="KW-1185">Reference proteome</keyword>
<keyword evidence="4" id="KW-0479">Metal-binding</keyword>
<dbReference type="CDD" id="cd12131">
    <property type="entry name" value="HGbI-like"/>
    <property type="match status" value="1"/>
</dbReference>
<gene>
    <name evidence="8" type="ORF">QTP81_07175</name>
</gene>
<evidence type="ECO:0000259" key="7">
    <source>
        <dbReference type="PROSITE" id="PS01033"/>
    </source>
</evidence>
<dbReference type="InterPro" id="IPR000971">
    <property type="entry name" value="Globin"/>
</dbReference>
<dbReference type="PROSITE" id="PS01033">
    <property type="entry name" value="GLOBIN"/>
    <property type="match status" value="1"/>
</dbReference>
<keyword evidence="1 6" id="KW-0813">Transport</keyword>
<protein>
    <submittedName>
        <fullName evidence="8">Globin family protein</fullName>
    </submittedName>
</protein>
<keyword evidence="2 6" id="KW-0349">Heme</keyword>
<sequence>MSLTERQVFLIQSSFEKVAPISETAATLFYGKLFEYDPSLKPLFKNDMKSQGKKLMMTLGTAVKGLSDLDSLVPVLQKLAIKHVEYGVKVEDYTPVGNALLFALSQGLKTDFNQEVKQAWIDLYRVVAEVMRSAAYSNYNATTFQNTKRYNN</sequence>
<comment type="similarity">
    <text evidence="6">Belongs to the globin family.</text>
</comment>
<keyword evidence="5" id="KW-0408">Iron</keyword>
<evidence type="ECO:0000256" key="3">
    <source>
        <dbReference type="ARBA" id="ARBA00022621"/>
    </source>
</evidence>
<organism evidence="8 9">
    <name type="scientific">Alteromonas arenosi</name>
    <dbReference type="NCBI Taxonomy" id="3055817"/>
    <lineage>
        <taxon>Bacteria</taxon>
        <taxon>Pseudomonadati</taxon>
        <taxon>Pseudomonadota</taxon>
        <taxon>Gammaproteobacteria</taxon>
        <taxon>Alteromonadales</taxon>
        <taxon>Alteromonadaceae</taxon>
        <taxon>Alteromonas/Salinimonas group</taxon>
        <taxon>Alteromonas</taxon>
    </lineage>
</organism>
<evidence type="ECO:0000313" key="9">
    <source>
        <dbReference type="Proteomes" id="UP001234343"/>
    </source>
</evidence>
<dbReference type="Proteomes" id="UP001234343">
    <property type="component" value="Unassembled WGS sequence"/>
</dbReference>
<evidence type="ECO:0000256" key="2">
    <source>
        <dbReference type="ARBA" id="ARBA00022617"/>
    </source>
</evidence>
<evidence type="ECO:0000313" key="8">
    <source>
        <dbReference type="EMBL" id="MDM7860373.1"/>
    </source>
</evidence>
<proteinExistence type="inferred from homology"/>
<reference evidence="8 9" key="1">
    <citation type="submission" date="2023-06" db="EMBL/GenBank/DDBJ databases">
        <title>Alteromonas sp. ASW11-36 isolated from intertidal sand.</title>
        <authorList>
            <person name="Li Y."/>
        </authorList>
    </citation>
    <scope>NUCLEOTIDE SEQUENCE [LARGE SCALE GENOMIC DNA]</scope>
    <source>
        <strain evidence="8 9">ASW11-36</strain>
    </source>
</reference>
<dbReference type="Pfam" id="PF00042">
    <property type="entry name" value="Globin"/>
    <property type="match status" value="1"/>
</dbReference>
<evidence type="ECO:0000256" key="6">
    <source>
        <dbReference type="RuleBase" id="RU000356"/>
    </source>
</evidence>
<evidence type="ECO:0000256" key="5">
    <source>
        <dbReference type="ARBA" id="ARBA00023004"/>
    </source>
</evidence>